<evidence type="ECO:0000313" key="10">
    <source>
        <dbReference type="Proteomes" id="UP000066014"/>
    </source>
</evidence>
<dbReference type="NCBIfam" id="TIGR00018">
    <property type="entry name" value="panC"/>
    <property type="match status" value="1"/>
</dbReference>
<proteinExistence type="inferred from homology"/>
<organism evidence="9 10">
    <name type="scientific">Serpentinimonas maccroryi</name>
    <dbReference type="NCBI Taxonomy" id="1458426"/>
    <lineage>
        <taxon>Bacteria</taxon>
        <taxon>Pseudomonadati</taxon>
        <taxon>Pseudomonadota</taxon>
        <taxon>Betaproteobacteria</taxon>
        <taxon>Burkholderiales</taxon>
        <taxon>Comamonadaceae</taxon>
        <taxon>Serpentinimonas</taxon>
    </lineage>
</organism>
<dbReference type="Gene3D" id="3.40.50.620">
    <property type="entry name" value="HUPs"/>
    <property type="match status" value="1"/>
</dbReference>
<dbReference type="EC" id="6.3.2.1" evidence="8"/>
<comment type="caution">
    <text evidence="8">Lacks conserved residue(s) required for the propagation of feature annotation.</text>
</comment>
<evidence type="ECO:0000256" key="1">
    <source>
        <dbReference type="ARBA" id="ARBA00004990"/>
    </source>
</evidence>
<dbReference type="RefSeq" id="WP_045535775.1">
    <property type="nucleotide sequence ID" value="NZ_AP014569.1"/>
</dbReference>
<dbReference type="Gene3D" id="3.30.1300.10">
    <property type="entry name" value="Pantoate-beta-alanine ligase, C-terminal domain"/>
    <property type="match status" value="1"/>
</dbReference>
<dbReference type="GO" id="GO:0015940">
    <property type="term" value="P:pantothenate biosynthetic process"/>
    <property type="evidence" value="ECO:0007669"/>
    <property type="project" value="UniProtKB-UniRule"/>
</dbReference>
<comment type="pathway">
    <text evidence="1 8">Cofactor biosynthesis; (R)-pantothenate biosynthesis; (R)-pantothenate from (R)-pantoate and beta-alanine: step 1/1.</text>
</comment>
<evidence type="ECO:0000256" key="5">
    <source>
        <dbReference type="ARBA" id="ARBA00022741"/>
    </source>
</evidence>
<dbReference type="OrthoDB" id="9773087at2"/>
<keyword evidence="10" id="KW-1185">Reference proteome</keyword>
<sequence length="291" mass="31813">MRVIHRCSELRQHLARFDRPAFVPTMGNLHAGHLALVHRARPLGEVTVASIFVNRLQFLPHEDFDSYPRTFESDCAQLEAAGCDVLFAPTEAELYPQPQRFKLLPPPELADILEGQFRPGFFTGVCTVVLKLFALVFGQSKGGGHAVFGQKDYQQWLVLRQMAQQLALPVTLHASPTERAPDGLALSSRNAYLSPAERAEAVQLNLALRRLAAAVAAAVADGATDLAALEQQATAQLNERGWQTDYLTVRRRSDLQAPQGADLAGAASAGQLVALGAARLGRTRLIDNWEF</sequence>
<dbReference type="STRING" id="1458426.SMCB_1226"/>
<keyword evidence="8" id="KW-0963">Cytoplasm</keyword>
<feature type="binding site" evidence="8">
    <location>
        <begin position="26"/>
        <end position="33"/>
    </location>
    <ligand>
        <name>ATP</name>
        <dbReference type="ChEBI" id="CHEBI:30616"/>
    </ligand>
</feature>
<reference evidence="9 10" key="1">
    <citation type="journal article" date="2014" name="Nat. Commun.">
        <title>Physiological and genomic features of highly alkaliphilic hydrogen-utilizing Betaproteobacteria from a continental serpentinizing site.</title>
        <authorList>
            <person name="Suzuki S."/>
            <person name="Kuenen J.G."/>
            <person name="Schipper K."/>
            <person name="van der Velde S."/>
            <person name="Ishii S."/>
            <person name="Wu A."/>
            <person name="Sorokin D.Y."/>
            <person name="Tenney A."/>
            <person name="Meng X.Y."/>
            <person name="Morrill P.L."/>
            <person name="Kamagata Y."/>
            <person name="Muyzer G."/>
            <person name="Nealson K.H."/>
        </authorList>
    </citation>
    <scope>NUCLEOTIDE SEQUENCE [LARGE SCALE GENOMIC DNA]</scope>
    <source>
        <strain evidence="9 10">B1</strain>
    </source>
</reference>
<dbReference type="KEGG" id="cbab:SMCB_1226"/>
<keyword evidence="6 8" id="KW-0067">ATP-binding</keyword>
<protein>
    <recommendedName>
        <fullName evidence="8">Pantothenate synthetase</fullName>
        <shortName evidence="8">PS</shortName>
        <ecNumber evidence="8">6.3.2.1</ecNumber>
    </recommendedName>
    <alternativeName>
        <fullName evidence="8">Pantoate--beta-alanine ligase</fullName>
    </alternativeName>
    <alternativeName>
        <fullName evidence="8">Pantoate-activating enzyme</fullName>
    </alternativeName>
</protein>
<evidence type="ECO:0000256" key="2">
    <source>
        <dbReference type="ARBA" id="ARBA00009256"/>
    </source>
</evidence>
<comment type="function">
    <text evidence="8">Catalyzes the condensation of pantoate with beta-alanine in an ATP-dependent reaction via a pantoyl-adenylate intermediate.</text>
</comment>
<dbReference type="InterPro" id="IPR042176">
    <property type="entry name" value="Pantoate_ligase_C"/>
</dbReference>
<evidence type="ECO:0000256" key="7">
    <source>
        <dbReference type="ARBA" id="ARBA00048258"/>
    </source>
</evidence>
<evidence type="ECO:0000256" key="4">
    <source>
        <dbReference type="ARBA" id="ARBA00022655"/>
    </source>
</evidence>
<dbReference type="AlphaFoldDB" id="A0A060NX32"/>
<evidence type="ECO:0000256" key="6">
    <source>
        <dbReference type="ARBA" id="ARBA00022840"/>
    </source>
</evidence>
<dbReference type="EMBL" id="AP014569">
    <property type="protein sequence ID" value="BAO83454.1"/>
    <property type="molecule type" value="Genomic_DNA"/>
</dbReference>
<gene>
    <name evidence="8" type="primary">panC</name>
    <name evidence="9" type="ORF">SMCB_1226</name>
</gene>
<keyword evidence="5 8" id="KW-0547">Nucleotide-binding</keyword>
<accession>A0A060NX32</accession>
<dbReference type="CDD" id="cd00560">
    <property type="entry name" value="PanC"/>
    <property type="match status" value="1"/>
</dbReference>
<dbReference type="Proteomes" id="UP000066014">
    <property type="component" value="Chromosome"/>
</dbReference>
<keyword evidence="4 8" id="KW-0566">Pantothenate biosynthesis</keyword>
<comment type="miscellaneous">
    <text evidence="8">The reaction proceeds by a bi uni uni bi ping pong mechanism.</text>
</comment>
<dbReference type="PANTHER" id="PTHR21299">
    <property type="entry name" value="CYTIDYLATE KINASE/PANTOATE-BETA-ALANINE LIGASE"/>
    <property type="match status" value="1"/>
</dbReference>
<dbReference type="InterPro" id="IPR003721">
    <property type="entry name" value="Pantoate_ligase"/>
</dbReference>
<comment type="similarity">
    <text evidence="2 8">Belongs to the pantothenate synthetase family.</text>
</comment>
<dbReference type="PANTHER" id="PTHR21299:SF1">
    <property type="entry name" value="PANTOATE--BETA-ALANINE LIGASE"/>
    <property type="match status" value="1"/>
</dbReference>
<feature type="binding site" evidence="8">
    <location>
        <position position="57"/>
    </location>
    <ligand>
        <name>beta-alanine</name>
        <dbReference type="ChEBI" id="CHEBI:57966"/>
    </ligand>
</feature>
<dbReference type="GO" id="GO:0005829">
    <property type="term" value="C:cytosol"/>
    <property type="evidence" value="ECO:0007669"/>
    <property type="project" value="TreeGrafter"/>
</dbReference>
<dbReference type="InterPro" id="IPR014729">
    <property type="entry name" value="Rossmann-like_a/b/a_fold"/>
</dbReference>
<dbReference type="SUPFAM" id="SSF52374">
    <property type="entry name" value="Nucleotidylyl transferase"/>
    <property type="match status" value="1"/>
</dbReference>
<dbReference type="GO" id="GO:0005524">
    <property type="term" value="F:ATP binding"/>
    <property type="evidence" value="ECO:0007669"/>
    <property type="project" value="UniProtKB-KW"/>
</dbReference>
<feature type="binding site" evidence="8">
    <location>
        <position position="155"/>
    </location>
    <ligand>
        <name>(R)-pantoate</name>
        <dbReference type="ChEBI" id="CHEBI:15980"/>
    </ligand>
</feature>
<evidence type="ECO:0000256" key="8">
    <source>
        <dbReference type="HAMAP-Rule" id="MF_00158"/>
    </source>
</evidence>
<dbReference type="GO" id="GO:0004592">
    <property type="term" value="F:pantoate-beta-alanine ligase activity"/>
    <property type="evidence" value="ECO:0007669"/>
    <property type="project" value="UniProtKB-UniRule"/>
</dbReference>
<keyword evidence="3 8" id="KW-0436">Ligase</keyword>
<feature type="binding site" evidence="8">
    <location>
        <begin position="186"/>
        <end position="189"/>
    </location>
    <ligand>
        <name>ATP</name>
        <dbReference type="ChEBI" id="CHEBI:30616"/>
    </ligand>
</feature>
<dbReference type="HAMAP" id="MF_00158">
    <property type="entry name" value="PanC"/>
    <property type="match status" value="1"/>
</dbReference>
<feature type="active site" description="Proton donor" evidence="8">
    <location>
        <position position="33"/>
    </location>
</feature>
<feature type="binding site" evidence="8">
    <location>
        <begin position="149"/>
        <end position="152"/>
    </location>
    <ligand>
        <name>ATP</name>
        <dbReference type="ChEBI" id="CHEBI:30616"/>
    </ligand>
</feature>
<comment type="subunit">
    <text evidence="8">Homodimer.</text>
</comment>
<dbReference type="HOGENOM" id="CLU_047148_0_0_4"/>
<name>A0A060NX32_9BURK</name>
<dbReference type="UniPathway" id="UPA00028">
    <property type="reaction ID" value="UER00005"/>
</dbReference>
<evidence type="ECO:0000313" key="9">
    <source>
        <dbReference type="EMBL" id="BAO83454.1"/>
    </source>
</evidence>
<comment type="catalytic activity">
    <reaction evidence="7 8">
        <text>(R)-pantoate + beta-alanine + ATP = (R)-pantothenate + AMP + diphosphate + H(+)</text>
        <dbReference type="Rhea" id="RHEA:10912"/>
        <dbReference type="ChEBI" id="CHEBI:15378"/>
        <dbReference type="ChEBI" id="CHEBI:15980"/>
        <dbReference type="ChEBI" id="CHEBI:29032"/>
        <dbReference type="ChEBI" id="CHEBI:30616"/>
        <dbReference type="ChEBI" id="CHEBI:33019"/>
        <dbReference type="ChEBI" id="CHEBI:57966"/>
        <dbReference type="ChEBI" id="CHEBI:456215"/>
        <dbReference type="EC" id="6.3.2.1"/>
    </reaction>
</comment>
<feature type="binding site" evidence="8">
    <location>
        <position position="57"/>
    </location>
    <ligand>
        <name>(R)-pantoate</name>
        <dbReference type="ChEBI" id="CHEBI:15980"/>
    </ligand>
</feature>
<comment type="subcellular location">
    <subcellularLocation>
        <location evidence="8">Cytoplasm</location>
    </subcellularLocation>
</comment>
<evidence type="ECO:0000256" key="3">
    <source>
        <dbReference type="ARBA" id="ARBA00022598"/>
    </source>
</evidence>
<dbReference type="Pfam" id="PF02569">
    <property type="entry name" value="Pantoate_ligase"/>
    <property type="match status" value="1"/>
</dbReference>